<dbReference type="CDD" id="cd04301">
    <property type="entry name" value="NAT_SF"/>
    <property type="match status" value="1"/>
</dbReference>
<organism evidence="2 3">
    <name type="scientific">Bosea robiniae</name>
    <dbReference type="NCBI Taxonomy" id="1036780"/>
    <lineage>
        <taxon>Bacteria</taxon>
        <taxon>Pseudomonadati</taxon>
        <taxon>Pseudomonadota</taxon>
        <taxon>Alphaproteobacteria</taxon>
        <taxon>Hyphomicrobiales</taxon>
        <taxon>Boseaceae</taxon>
        <taxon>Bosea</taxon>
    </lineage>
</organism>
<evidence type="ECO:0000313" key="2">
    <source>
        <dbReference type="EMBL" id="SDH70636.1"/>
    </source>
</evidence>
<dbReference type="InterPro" id="IPR016181">
    <property type="entry name" value="Acyl_CoA_acyltransferase"/>
</dbReference>
<accession>A0ABY0P8U3</accession>
<comment type="caution">
    <text evidence="2">The sequence shown here is derived from an EMBL/GenBank/DDBJ whole genome shotgun (WGS) entry which is preliminary data.</text>
</comment>
<sequence>MNAAMPLATRPDDAVTLDLVEDVAGFLALRRDWEALFERSAAPSQLFQSHVFLRHWTTHYLSPDTRLSIVIARRAGELVMVWPLIRQRRYGLDTLRFMGVPVAQFGDVLVGDGEDALLKAGWAFIQTLRADLFEARKLRADSHLALSRLLDGAAHGDRQEAPFADLTRRVGESGPSLAYTARERSNHRRRLRRLEERGPVAYAMPPPGPDAARLAATAIAMKRATLARRGIVAPVINDSRFGAFFTDLAADASGEATLRIMCILSDGAPIGIDLSFDCKGHSFAHVLATDPDHEHDGIGKILIHHSFAGARARGSTVFDLLAPAEPYKREHADGCVAVSDRLRPLSLKGRLACHLGIQHWRPMLKSVVKRLPAGLSRHVMPAPRQGS</sequence>
<name>A0ABY0P8U3_9HYPH</name>
<dbReference type="Gene3D" id="3.40.630.30">
    <property type="match status" value="1"/>
</dbReference>
<gene>
    <name evidence="2" type="ORF">SAMN05421844_11244</name>
</gene>
<reference evidence="2 3" key="1">
    <citation type="submission" date="2016-10" db="EMBL/GenBank/DDBJ databases">
        <authorList>
            <person name="Varghese N."/>
            <person name="Submissions S."/>
        </authorList>
    </citation>
    <scope>NUCLEOTIDE SEQUENCE [LARGE SCALE GENOMIC DNA]</scope>
    <source>
        <strain evidence="2 3">DSM 26672</strain>
    </source>
</reference>
<dbReference type="SUPFAM" id="SSF55729">
    <property type="entry name" value="Acyl-CoA N-acyltransferases (Nat)"/>
    <property type="match status" value="1"/>
</dbReference>
<protein>
    <submittedName>
        <fullName evidence="2">Acetyltransferase involved in cellulose biosynthesis, CelD/BcsL family</fullName>
    </submittedName>
</protein>
<proteinExistence type="predicted"/>
<evidence type="ECO:0000313" key="3">
    <source>
        <dbReference type="Proteomes" id="UP000199468"/>
    </source>
</evidence>
<dbReference type="Pfam" id="PF13480">
    <property type="entry name" value="Acetyltransf_6"/>
    <property type="match status" value="1"/>
</dbReference>
<keyword evidence="3" id="KW-1185">Reference proteome</keyword>
<dbReference type="InterPro" id="IPR038740">
    <property type="entry name" value="BioF2-like_GNAT_dom"/>
</dbReference>
<feature type="domain" description="BioF2-like acetyltransferase" evidence="1">
    <location>
        <begin position="182"/>
        <end position="329"/>
    </location>
</feature>
<dbReference type="EMBL" id="FNBZ01000012">
    <property type="protein sequence ID" value="SDH70636.1"/>
    <property type="molecule type" value="Genomic_DNA"/>
</dbReference>
<dbReference type="Proteomes" id="UP000199468">
    <property type="component" value="Unassembled WGS sequence"/>
</dbReference>
<evidence type="ECO:0000259" key="1">
    <source>
        <dbReference type="Pfam" id="PF13480"/>
    </source>
</evidence>